<protein>
    <recommendedName>
        <fullName evidence="3">Porin</fullName>
    </recommendedName>
</protein>
<sequence>MPITISGFGTGALTTTNSDQAEFSRVDQAAGVGKDIRTGVDSNFGIQVTAKWSDTISLTAQGVVRKNGPNDVYGAELAWAFAKVKLNDDFSVRLGRVGLPIYMISDVRNVGYASIMLRPPNELYAQVGVSSADGGDVLYQHSFGDTTVSAQAQIGRVKIRAPGNYYVDFRPIISTQLVVENGPFTYRLGHVDTTFGIYDSGLNGLVAALNQIGFGSAASQMPLTKIKGTFNSAGIAMDYNNIVGQAEYAKRKTESRVVPDTSSWYVMMGYRIGKFVPYVWHGDAKQDSLRDFAELPTSGPLAGLSAGANGAIKTGLQSTNAIGVRWDFYKSLAFKMQMDRIKTRDGAGYFLNPKPGFAGSTVNVYSAAIDFVF</sequence>
<accession>A0A6L8KGN1</accession>
<proteinExistence type="predicted"/>
<evidence type="ECO:0000313" key="2">
    <source>
        <dbReference type="Proteomes" id="UP000479335"/>
    </source>
</evidence>
<keyword evidence="2" id="KW-1185">Reference proteome</keyword>
<name>A0A6L8KGN1_9BURK</name>
<comment type="caution">
    <text evidence="1">The sequence shown here is derived from an EMBL/GenBank/DDBJ whole genome shotgun (WGS) entry which is preliminary data.</text>
</comment>
<dbReference type="EMBL" id="WWCN01000024">
    <property type="protein sequence ID" value="MYM26265.1"/>
    <property type="molecule type" value="Genomic_DNA"/>
</dbReference>
<organism evidence="1 2">
    <name type="scientific">Duganella flavida</name>
    <dbReference type="NCBI Taxonomy" id="2692175"/>
    <lineage>
        <taxon>Bacteria</taxon>
        <taxon>Pseudomonadati</taxon>
        <taxon>Pseudomonadota</taxon>
        <taxon>Betaproteobacteria</taxon>
        <taxon>Burkholderiales</taxon>
        <taxon>Oxalobacteraceae</taxon>
        <taxon>Telluria group</taxon>
        <taxon>Duganella</taxon>
    </lineage>
</organism>
<dbReference type="Proteomes" id="UP000479335">
    <property type="component" value="Unassembled WGS sequence"/>
</dbReference>
<gene>
    <name evidence="1" type="ORF">GTP46_26905</name>
</gene>
<evidence type="ECO:0008006" key="3">
    <source>
        <dbReference type="Google" id="ProtNLM"/>
    </source>
</evidence>
<dbReference type="SUPFAM" id="SSF56935">
    <property type="entry name" value="Porins"/>
    <property type="match status" value="1"/>
</dbReference>
<dbReference type="AlphaFoldDB" id="A0A6L8KGN1"/>
<evidence type="ECO:0000313" key="1">
    <source>
        <dbReference type="EMBL" id="MYM26265.1"/>
    </source>
</evidence>
<reference evidence="1 2" key="1">
    <citation type="submission" date="2019-12" db="EMBL/GenBank/DDBJ databases">
        <title>Novel species isolated from a subtropical stream in China.</title>
        <authorList>
            <person name="Lu H."/>
        </authorList>
    </citation>
    <scope>NUCLEOTIDE SEQUENCE [LARGE SCALE GENOMIC DNA]</scope>
    <source>
        <strain evidence="1 2">FT135W</strain>
    </source>
</reference>